<gene>
    <name evidence="1" type="ORF">Lysil_2008</name>
</gene>
<name>A0A2K1PYG2_9GAMM</name>
<keyword evidence="2" id="KW-1185">Reference proteome</keyword>
<organism evidence="1 2">
    <name type="scientific">Solilutibacter silvestris</name>
    <dbReference type="NCBI Taxonomy" id="1645665"/>
    <lineage>
        <taxon>Bacteria</taxon>
        <taxon>Pseudomonadati</taxon>
        <taxon>Pseudomonadota</taxon>
        <taxon>Gammaproteobacteria</taxon>
        <taxon>Lysobacterales</taxon>
        <taxon>Lysobacteraceae</taxon>
        <taxon>Solilutibacter</taxon>
    </lineage>
</organism>
<evidence type="ECO:0000313" key="2">
    <source>
        <dbReference type="Proteomes" id="UP000236220"/>
    </source>
</evidence>
<sequence length="49" mass="5246">MTAPSMTSTESNLFTAMAGDLVLRFGDVHAGLYEALNRMAQERAKVGDA</sequence>
<comment type="caution">
    <text evidence="1">The sequence shown here is derived from an EMBL/GenBank/DDBJ whole genome shotgun (WGS) entry which is preliminary data.</text>
</comment>
<proteinExistence type="predicted"/>
<reference evidence="1 2" key="1">
    <citation type="submission" date="2017-08" db="EMBL/GenBank/DDBJ databases">
        <title>Lysobacter sylvestris genome.</title>
        <authorList>
            <person name="Zhang D.-C."/>
            <person name="Albuquerque L."/>
            <person name="Franca L."/>
            <person name="Froufe H.J.C."/>
            <person name="Barroso C."/>
            <person name="Egas C."/>
            <person name="Da Costa M."/>
            <person name="Margesin R."/>
        </authorList>
    </citation>
    <scope>NUCLEOTIDE SEQUENCE [LARGE SCALE GENOMIC DNA]</scope>
    <source>
        <strain evidence="1 2">AM20-91</strain>
    </source>
</reference>
<dbReference type="AlphaFoldDB" id="A0A2K1PYG2"/>
<evidence type="ECO:0000313" key="1">
    <source>
        <dbReference type="EMBL" id="PNS07832.1"/>
    </source>
</evidence>
<protein>
    <submittedName>
        <fullName evidence="1">Uncharacterized protein</fullName>
    </submittedName>
</protein>
<dbReference type="RefSeq" id="WP_165782465.1">
    <property type="nucleotide sequence ID" value="NZ_NPZB01000002.1"/>
</dbReference>
<dbReference type="EMBL" id="NPZB01000002">
    <property type="protein sequence ID" value="PNS07832.1"/>
    <property type="molecule type" value="Genomic_DNA"/>
</dbReference>
<accession>A0A2K1PYG2</accession>
<dbReference type="Proteomes" id="UP000236220">
    <property type="component" value="Unassembled WGS sequence"/>
</dbReference>